<dbReference type="InterPro" id="IPR003280">
    <property type="entry name" value="2pore_dom_K_chnl"/>
</dbReference>
<evidence type="ECO:0000256" key="1">
    <source>
        <dbReference type="ARBA" id="ARBA00004141"/>
    </source>
</evidence>
<protein>
    <recommendedName>
        <fullName evidence="11">EF-hand domain-containing protein</fullName>
    </recommendedName>
</protein>
<keyword evidence="7" id="KW-0406">Ion transport</keyword>
<dbReference type="FunFam" id="1.10.287.70:FF:000128">
    <property type="entry name" value="Two-pore potassium channel 1"/>
    <property type="match status" value="1"/>
</dbReference>
<dbReference type="GO" id="GO:0022841">
    <property type="term" value="F:potassium ion leak channel activity"/>
    <property type="evidence" value="ECO:0007669"/>
    <property type="project" value="TreeGrafter"/>
</dbReference>
<dbReference type="Gene3D" id="1.10.287.70">
    <property type="match status" value="2"/>
</dbReference>
<evidence type="ECO:0000256" key="3">
    <source>
        <dbReference type="ARBA" id="ARBA00022448"/>
    </source>
</evidence>
<dbReference type="SUPFAM" id="SSF81324">
    <property type="entry name" value="Voltage-gated potassium channels"/>
    <property type="match status" value="2"/>
</dbReference>
<evidence type="ECO:0000256" key="6">
    <source>
        <dbReference type="ARBA" id="ARBA00022989"/>
    </source>
</evidence>
<reference evidence="12" key="1">
    <citation type="submission" date="2014-09" db="EMBL/GenBank/DDBJ databases">
        <authorList>
            <person name="Magalhaes I.L.F."/>
            <person name="Oliveira U."/>
            <person name="Santos F.R."/>
            <person name="Vidigal T.H.D.A."/>
            <person name="Brescovit A.D."/>
            <person name="Santos A.J."/>
        </authorList>
    </citation>
    <scope>NUCLEOTIDE SEQUENCE</scope>
    <source>
        <tissue evidence="12">Shoot tissue taken approximately 20 cm above the soil surface</tissue>
    </source>
</reference>
<dbReference type="GO" id="GO:0005509">
    <property type="term" value="F:calcium ion binding"/>
    <property type="evidence" value="ECO:0007669"/>
    <property type="project" value="InterPro"/>
</dbReference>
<dbReference type="AlphaFoldDB" id="A0A0A9D3Y2"/>
<dbReference type="EMBL" id="GBRH01216492">
    <property type="protein sequence ID" value="JAD81403.1"/>
    <property type="molecule type" value="Transcribed_RNA"/>
</dbReference>
<comment type="similarity">
    <text evidence="2">Belongs to the two pore domain potassium channel (TC 1.A.1.7) family.</text>
</comment>
<keyword evidence="4 10" id="KW-0812">Transmembrane</keyword>
<sequence length="240" mass="26961">MTSVGYGDLVPNSDATKLLACAFVFTGMAIIALFISKSADYLVEKQELLFFKALHMNMKGGEAKMLRAMEANRIKYKFYTAALLLVTTIVAGTVFLWKVEKLSLVDSFYCVCATITTLGYGDKSFSTKLGRVFAVFWIITSTIIMAQFILYLAELYTERRQKMLAKWVLTRRVTTMDLEAADLDGDRQVGAAEFVLYKLKELGKISQEEISSFLEEFDKLDVDQSGTLSAYDLTLAQARQ</sequence>
<keyword evidence="9" id="KW-0407">Ion channel</keyword>
<organism evidence="12">
    <name type="scientific">Arundo donax</name>
    <name type="common">Giant reed</name>
    <name type="synonym">Donax arundinaceus</name>
    <dbReference type="NCBI Taxonomy" id="35708"/>
    <lineage>
        <taxon>Eukaryota</taxon>
        <taxon>Viridiplantae</taxon>
        <taxon>Streptophyta</taxon>
        <taxon>Embryophyta</taxon>
        <taxon>Tracheophyta</taxon>
        <taxon>Spermatophyta</taxon>
        <taxon>Magnoliopsida</taxon>
        <taxon>Liliopsida</taxon>
        <taxon>Poales</taxon>
        <taxon>Poaceae</taxon>
        <taxon>PACMAD clade</taxon>
        <taxon>Arundinoideae</taxon>
        <taxon>Arundineae</taxon>
        <taxon>Arundo</taxon>
    </lineage>
</organism>
<feature type="transmembrane region" description="Helical" evidence="10">
    <location>
        <begin position="76"/>
        <end position="97"/>
    </location>
</feature>
<evidence type="ECO:0000256" key="10">
    <source>
        <dbReference type="SAM" id="Phobius"/>
    </source>
</evidence>
<reference evidence="12" key="2">
    <citation type="journal article" date="2015" name="Data Brief">
        <title>Shoot transcriptome of the giant reed, Arundo donax.</title>
        <authorList>
            <person name="Barrero R.A."/>
            <person name="Guerrero F.D."/>
            <person name="Moolhuijzen P."/>
            <person name="Goolsby J.A."/>
            <person name="Tidwell J."/>
            <person name="Bellgard S.E."/>
            <person name="Bellgard M.I."/>
        </authorList>
    </citation>
    <scope>NUCLEOTIDE SEQUENCE</scope>
    <source>
        <tissue evidence="12">Shoot tissue taken approximately 20 cm above the soil surface</tissue>
    </source>
</reference>
<dbReference type="Pfam" id="PF07885">
    <property type="entry name" value="Ion_trans_2"/>
    <property type="match status" value="2"/>
</dbReference>
<evidence type="ECO:0000256" key="2">
    <source>
        <dbReference type="ARBA" id="ARBA00010159"/>
    </source>
</evidence>
<evidence type="ECO:0000256" key="9">
    <source>
        <dbReference type="ARBA" id="ARBA00023303"/>
    </source>
</evidence>
<keyword evidence="3" id="KW-0813">Transport</keyword>
<dbReference type="InterPro" id="IPR011992">
    <property type="entry name" value="EF-hand-dom_pair"/>
</dbReference>
<dbReference type="GO" id="GO:0009705">
    <property type="term" value="C:plant-type vacuole membrane"/>
    <property type="evidence" value="ECO:0007669"/>
    <property type="project" value="TreeGrafter"/>
</dbReference>
<dbReference type="InterPro" id="IPR013099">
    <property type="entry name" value="K_chnl_dom"/>
</dbReference>
<evidence type="ECO:0000313" key="12">
    <source>
        <dbReference type="EMBL" id="JAD81403.1"/>
    </source>
</evidence>
<proteinExistence type="inferred from homology"/>
<dbReference type="SUPFAM" id="SSF47473">
    <property type="entry name" value="EF-hand"/>
    <property type="match status" value="1"/>
</dbReference>
<evidence type="ECO:0000256" key="7">
    <source>
        <dbReference type="ARBA" id="ARBA00023065"/>
    </source>
</evidence>
<keyword evidence="8 10" id="KW-0472">Membrane</keyword>
<dbReference type="InterPro" id="IPR002048">
    <property type="entry name" value="EF_hand_dom"/>
</dbReference>
<evidence type="ECO:0000259" key="11">
    <source>
        <dbReference type="PROSITE" id="PS50222"/>
    </source>
</evidence>
<accession>A0A0A9D3Y2</accession>
<dbReference type="PROSITE" id="PS00018">
    <property type="entry name" value="EF_HAND_1"/>
    <property type="match status" value="1"/>
</dbReference>
<dbReference type="InterPro" id="IPR018247">
    <property type="entry name" value="EF_Hand_1_Ca_BS"/>
</dbReference>
<dbReference type="GO" id="GO:0005886">
    <property type="term" value="C:plasma membrane"/>
    <property type="evidence" value="ECO:0007669"/>
    <property type="project" value="TreeGrafter"/>
</dbReference>
<comment type="subcellular location">
    <subcellularLocation>
        <location evidence="1">Membrane</location>
        <topology evidence="1">Multi-pass membrane protein</topology>
    </subcellularLocation>
</comment>
<name>A0A0A9D3Y2_ARUDO</name>
<keyword evidence="6 10" id="KW-1133">Transmembrane helix</keyword>
<keyword evidence="5" id="KW-0106">Calcium</keyword>
<evidence type="ECO:0000256" key="8">
    <source>
        <dbReference type="ARBA" id="ARBA00023136"/>
    </source>
</evidence>
<evidence type="ECO:0000256" key="4">
    <source>
        <dbReference type="ARBA" id="ARBA00022692"/>
    </source>
</evidence>
<dbReference type="GO" id="GO:0015271">
    <property type="term" value="F:outward rectifier potassium channel activity"/>
    <property type="evidence" value="ECO:0007669"/>
    <property type="project" value="TreeGrafter"/>
</dbReference>
<dbReference type="PROSITE" id="PS50222">
    <property type="entry name" value="EF_HAND_2"/>
    <property type="match status" value="1"/>
</dbReference>
<dbReference type="PANTHER" id="PTHR11003">
    <property type="entry name" value="POTASSIUM CHANNEL, SUBFAMILY K"/>
    <property type="match status" value="1"/>
</dbReference>
<feature type="transmembrane region" description="Helical" evidence="10">
    <location>
        <begin position="132"/>
        <end position="153"/>
    </location>
</feature>
<evidence type="ECO:0000256" key="5">
    <source>
        <dbReference type="ARBA" id="ARBA00022837"/>
    </source>
</evidence>
<feature type="domain" description="EF-hand" evidence="11">
    <location>
        <begin position="208"/>
        <end position="240"/>
    </location>
</feature>
<dbReference type="PANTHER" id="PTHR11003:SF291">
    <property type="entry name" value="IP11374P"/>
    <property type="match status" value="1"/>
</dbReference>
<feature type="transmembrane region" description="Helical" evidence="10">
    <location>
        <begin position="15"/>
        <end position="35"/>
    </location>
</feature>
<dbReference type="GO" id="GO:0030322">
    <property type="term" value="P:stabilization of membrane potential"/>
    <property type="evidence" value="ECO:0007669"/>
    <property type="project" value="TreeGrafter"/>
</dbReference>